<evidence type="ECO:0000313" key="4">
    <source>
        <dbReference type="Proteomes" id="UP001319200"/>
    </source>
</evidence>
<feature type="transmembrane region" description="Helical" evidence="1">
    <location>
        <begin position="52"/>
        <end position="69"/>
    </location>
</feature>
<keyword evidence="4" id="KW-1185">Reference proteome</keyword>
<accession>A0AAP2DI65</accession>
<evidence type="ECO:0000259" key="2">
    <source>
        <dbReference type="Pfam" id="PF00487"/>
    </source>
</evidence>
<dbReference type="PANTHER" id="PTHR19353">
    <property type="entry name" value="FATTY ACID DESATURASE 2"/>
    <property type="match status" value="1"/>
</dbReference>
<feature type="transmembrane region" description="Helical" evidence="1">
    <location>
        <begin position="145"/>
        <end position="162"/>
    </location>
</feature>
<dbReference type="InterPro" id="IPR005804">
    <property type="entry name" value="FA_desaturase_dom"/>
</dbReference>
<dbReference type="Proteomes" id="UP001319200">
    <property type="component" value="Unassembled WGS sequence"/>
</dbReference>
<feature type="transmembrane region" description="Helical" evidence="1">
    <location>
        <begin position="97"/>
        <end position="116"/>
    </location>
</feature>
<dbReference type="Pfam" id="PF00487">
    <property type="entry name" value="FA_desaturase"/>
    <property type="match status" value="1"/>
</dbReference>
<keyword evidence="1" id="KW-0472">Membrane</keyword>
<dbReference type="EMBL" id="JAHESF010000001">
    <property type="protein sequence ID" value="MBT1695472.1"/>
    <property type="molecule type" value="Genomic_DNA"/>
</dbReference>
<reference evidence="3 4" key="1">
    <citation type="submission" date="2021-05" db="EMBL/GenBank/DDBJ databases">
        <title>A Polyphasic approach of four new species of the genus Ohtaekwangia: Ohtaekwangia histidinii sp. nov., Ohtaekwangia cretensis sp. nov., Ohtaekwangia indiensis sp. nov., Ohtaekwangia reichenbachii sp. nov. from diverse environment.</title>
        <authorList>
            <person name="Octaviana S."/>
        </authorList>
    </citation>
    <scope>NUCLEOTIDE SEQUENCE [LARGE SCALE GENOMIC DNA]</scope>
    <source>
        <strain evidence="3 4">PWU4</strain>
    </source>
</reference>
<organism evidence="3 4">
    <name type="scientific">Chryseosolibacter histidini</name>
    <dbReference type="NCBI Taxonomy" id="2782349"/>
    <lineage>
        <taxon>Bacteria</taxon>
        <taxon>Pseudomonadati</taxon>
        <taxon>Bacteroidota</taxon>
        <taxon>Cytophagia</taxon>
        <taxon>Cytophagales</taxon>
        <taxon>Chryseotaleaceae</taxon>
        <taxon>Chryseosolibacter</taxon>
    </lineage>
</organism>
<proteinExistence type="predicted"/>
<protein>
    <submittedName>
        <fullName evidence="3">Fatty acid desaturase</fullName>
        <ecNumber evidence="3">1.14.19.-</ecNumber>
    </submittedName>
</protein>
<sequence>MDMTDKEISKIVLTRFGSRSNVRGFLAIATDYSVIAITIVASEWIRVSCPSWLFYSAYSAACLILASRYRGLEILVHEASHNNVFGTRSLNRKLQFLFAYPVFLHVQSYVGIHMAHHQQIGDFDNDPDILIYKKWGLDKLPENKIWVLYVRPLILFFTLDYFRSTFANYWRIKADRLSKVIYWAAVLAVLYYLDAWSIVFVYYVIPFFILLPILRFHARANEHTAVDFNFAHKSARNNLGFFQTYILHPHGDGYHQIHHLYPSVPFYNLPKVHRFLLDNNREYIDSYNFIHSLRLMEAGCKEPLIKQPKTSW</sequence>
<dbReference type="RefSeq" id="WP_254159645.1">
    <property type="nucleotide sequence ID" value="NZ_JAHESF010000001.1"/>
</dbReference>
<dbReference type="GO" id="GO:0008610">
    <property type="term" value="P:lipid biosynthetic process"/>
    <property type="evidence" value="ECO:0007669"/>
    <property type="project" value="UniProtKB-ARBA"/>
</dbReference>
<keyword evidence="1" id="KW-1133">Transmembrane helix</keyword>
<evidence type="ECO:0000256" key="1">
    <source>
        <dbReference type="SAM" id="Phobius"/>
    </source>
</evidence>
<gene>
    <name evidence="3" type="ORF">KK083_01200</name>
</gene>
<dbReference type="GO" id="GO:0016020">
    <property type="term" value="C:membrane"/>
    <property type="evidence" value="ECO:0007669"/>
    <property type="project" value="TreeGrafter"/>
</dbReference>
<feature type="transmembrane region" description="Helical" evidence="1">
    <location>
        <begin position="174"/>
        <end position="193"/>
    </location>
</feature>
<keyword evidence="1" id="KW-0812">Transmembrane</keyword>
<dbReference type="AlphaFoldDB" id="A0AAP2DI65"/>
<evidence type="ECO:0000313" key="3">
    <source>
        <dbReference type="EMBL" id="MBT1695472.1"/>
    </source>
</evidence>
<dbReference type="EC" id="1.14.19.-" evidence="3"/>
<dbReference type="PANTHER" id="PTHR19353:SF19">
    <property type="entry name" value="DELTA(5) FATTY ACID DESATURASE C-RELATED"/>
    <property type="match status" value="1"/>
</dbReference>
<comment type="caution">
    <text evidence="3">The sequence shown here is derived from an EMBL/GenBank/DDBJ whole genome shotgun (WGS) entry which is preliminary data.</text>
</comment>
<feature type="transmembrane region" description="Helical" evidence="1">
    <location>
        <begin position="21"/>
        <end position="40"/>
    </location>
</feature>
<keyword evidence="3" id="KW-0560">Oxidoreductase</keyword>
<feature type="domain" description="Fatty acid desaturase" evidence="2">
    <location>
        <begin position="52"/>
        <end position="288"/>
    </location>
</feature>
<dbReference type="InterPro" id="IPR012171">
    <property type="entry name" value="Fatty_acid_desaturase"/>
</dbReference>
<dbReference type="GO" id="GO:0016717">
    <property type="term" value="F:oxidoreductase activity, acting on paired donors, with oxidation of a pair of donors resulting in the reduction of molecular oxygen to two molecules of water"/>
    <property type="evidence" value="ECO:0007669"/>
    <property type="project" value="TreeGrafter"/>
</dbReference>
<name>A0AAP2DI65_9BACT</name>